<feature type="transmembrane region" description="Helical" evidence="1">
    <location>
        <begin position="38"/>
        <end position="57"/>
    </location>
</feature>
<protein>
    <recommendedName>
        <fullName evidence="1">NADH-quinone oxidoreductase subunit J</fullName>
        <ecNumber evidence="1">7.1.1.-</ecNumber>
    </recommendedName>
</protein>
<feature type="region of interest" description="Disordered" evidence="2">
    <location>
        <begin position="276"/>
        <end position="381"/>
    </location>
</feature>
<keyword evidence="1" id="KW-0812">Transmembrane</keyword>
<evidence type="ECO:0000256" key="1">
    <source>
        <dbReference type="RuleBase" id="RU004429"/>
    </source>
</evidence>
<proteinExistence type="inferred from homology"/>
<feature type="transmembrane region" description="Helical" evidence="1">
    <location>
        <begin position="177"/>
        <end position="201"/>
    </location>
</feature>
<dbReference type="Pfam" id="PF00499">
    <property type="entry name" value="Oxidored_q3"/>
    <property type="match status" value="1"/>
</dbReference>
<name>A0AAC9PQ38_9PSEU</name>
<comment type="subcellular location">
    <subcellularLocation>
        <location evidence="1">Cell membrane</location>
        <topology evidence="1">Multi-pass membrane protein</topology>
    </subcellularLocation>
</comment>
<dbReference type="PANTHER" id="PTHR33269:SF19">
    <property type="entry name" value="NADH-QUINONE OXIDOREDUCTASE SUBUNIT J"/>
    <property type="match status" value="1"/>
</dbReference>
<evidence type="ECO:0000313" key="5">
    <source>
        <dbReference type="Proteomes" id="UP000185511"/>
    </source>
</evidence>
<feature type="transmembrane region" description="Helical" evidence="1">
    <location>
        <begin position="87"/>
        <end position="106"/>
    </location>
</feature>
<feature type="transmembrane region" description="Helical" evidence="1">
    <location>
        <begin position="64"/>
        <end position="81"/>
    </location>
</feature>
<dbReference type="NCBIfam" id="NF005165">
    <property type="entry name" value="PRK06638.1-5"/>
    <property type="match status" value="1"/>
</dbReference>
<dbReference type="Gene3D" id="1.20.120.1200">
    <property type="entry name" value="NADH-ubiquinone/plastoquinone oxidoreductase chain 6, subunit NuoJ"/>
    <property type="match status" value="1"/>
</dbReference>
<feature type="signal peptide" evidence="3">
    <location>
        <begin position="1"/>
        <end position="19"/>
    </location>
</feature>
<dbReference type="GO" id="GO:0048038">
    <property type="term" value="F:quinone binding"/>
    <property type="evidence" value="ECO:0007669"/>
    <property type="project" value="UniProtKB-UniRule"/>
</dbReference>
<gene>
    <name evidence="4" type="ORF">UA74_02605</name>
</gene>
<comment type="similarity">
    <text evidence="1">Belongs to the complex I subunit 6 family.</text>
</comment>
<dbReference type="PANTHER" id="PTHR33269">
    <property type="entry name" value="NADH-UBIQUINONE OXIDOREDUCTASE CHAIN 6"/>
    <property type="match status" value="1"/>
</dbReference>
<evidence type="ECO:0000256" key="3">
    <source>
        <dbReference type="SAM" id="SignalP"/>
    </source>
</evidence>
<reference evidence="5" key="1">
    <citation type="submission" date="2016-06" db="EMBL/GenBank/DDBJ databases">
        <title>Complete genome sequence of Actinoalloteichus fjordicus DSM 46855 (=ADI127-17), type strain of the new species Actinoalloteichus fjordicus.</title>
        <authorList>
            <person name="Ruckert C."/>
            <person name="Nouioui I."/>
            <person name="Willmese J."/>
            <person name="van Wezel G."/>
            <person name="Klenk H.-P."/>
            <person name="Kalinowski J."/>
            <person name="Zotchev S.B."/>
        </authorList>
    </citation>
    <scope>NUCLEOTIDE SEQUENCE [LARGE SCALE GENOMIC DNA]</scope>
    <source>
        <strain evidence="5">ADI127-7</strain>
    </source>
</reference>
<dbReference type="RefSeq" id="WP_083682873.1">
    <property type="nucleotide sequence ID" value="NZ_CP016076.1"/>
</dbReference>
<keyword evidence="1" id="KW-1003">Cell membrane</keyword>
<comment type="catalytic activity">
    <reaction evidence="1">
        <text>a quinone + NADH + 5 H(+)(in) = a quinol + NAD(+) + 4 H(+)(out)</text>
        <dbReference type="Rhea" id="RHEA:57888"/>
        <dbReference type="ChEBI" id="CHEBI:15378"/>
        <dbReference type="ChEBI" id="CHEBI:24646"/>
        <dbReference type="ChEBI" id="CHEBI:57540"/>
        <dbReference type="ChEBI" id="CHEBI:57945"/>
        <dbReference type="ChEBI" id="CHEBI:132124"/>
    </reaction>
</comment>
<feature type="compositionally biased region" description="Low complexity" evidence="2">
    <location>
        <begin position="308"/>
        <end position="349"/>
    </location>
</feature>
<keyword evidence="1" id="KW-0874">Quinone</keyword>
<keyword evidence="5" id="KW-1185">Reference proteome</keyword>
<evidence type="ECO:0000313" key="4">
    <source>
        <dbReference type="EMBL" id="APU12608.1"/>
    </source>
</evidence>
<keyword evidence="1" id="KW-0520">NAD</keyword>
<sequence length="381" mass="38197">MSLDILTALPASVSGSVLAAVAPGQAPAADVIGTGEAVAFWILGPAALLGALGMIFARNAVHSALWLVMTMLSLGVMYMVQQAPFLGVVQIIVYTGAIMMLFLFVLMLVGRDSADSVVEVLRGQRLLAALFGIGFGILVVGALARSLESVQSVGLEHINSAPDGNVATIGEMLFTDYLFPFELTGALLVVATVGALVFVLVDKRDKVRLTQRERADARFRGELSRPSPLPGPGVFATANSVATPALLPDGSVAPESLSALIESTAVDRLDAEAATVSGSVPAPDAGELTSGGRPAAQQPTTDAESEDASAGSDSTSAEGASGESDAASGKSASAGSEGASAESDAASAGKNTSAGSDAASAGKNTSADAEGTDTSGEEGRA</sequence>
<organism evidence="4 5">
    <name type="scientific">Actinoalloteichus fjordicus</name>
    <dbReference type="NCBI Taxonomy" id="1612552"/>
    <lineage>
        <taxon>Bacteria</taxon>
        <taxon>Bacillati</taxon>
        <taxon>Actinomycetota</taxon>
        <taxon>Actinomycetes</taxon>
        <taxon>Pseudonocardiales</taxon>
        <taxon>Pseudonocardiaceae</taxon>
        <taxon>Actinoalloteichus</taxon>
    </lineage>
</organism>
<dbReference type="Proteomes" id="UP000185511">
    <property type="component" value="Chromosome"/>
</dbReference>
<dbReference type="EMBL" id="CP016076">
    <property type="protein sequence ID" value="APU12608.1"/>
    <property type="molecule type" value="Genomic_DNA"/>
</dbReference>
<dbReference type="AlphaFoldDB" id="A0AAC9PQ38"/>
<dbReference type="InterPro" id="IPR042106">
    <property type="entry name" value="Nuo/plastoQ_OxRdtase_6_NuoJ"/>
</dbReference>
<comment type="function">
    <text evidence="1">NDH-1 shuttles electrons from NADH, via FMN and iron-sulfur (Fe-S) centers, to quinones in the respiratory chain. Couples the redox reaction to proton translocation (for every two electrons transferred, four hydrogen ions are translocated across the cytoplasmic membrane), and thus conserves the redox energy in a proton gradient.</text>
</comment>
<keyword evidence="1" id="KW-0472">Membrane</keyword>
<feature type="chain" id="PRO_5042210562" description="NADH-quinone oxidoreductase subunit J" evidence="3">
    <location>
        <begin position="20"/>
        <end position="381"/>
    </location>
</feature>
<keyword evidence="3" id="KW-0732">Signal</keyword>
<dbReference type="InterPro" id="IPR001457">
    <property type="entry name" value="NADH_UbQ/plastoQ_OxRdtase_su6"/>
</dbReference>
<dbReference type="KEGG" id="acad:UA74_02605"/>
<evidence type="ECO:0000256" key="2">
    <source>
        <dbReference type="SAM" id="MobiDB-lite"/>
    </source>
</evidence>
<dbReference type="GO" id="GO:0008137">
    <property type="term" value="F:NADH dehydrogenase (ubiquinone) activity"/>
    <property type="evidence" value="ECO:0007669"/>
    <property type="project" value="UniProtKB-UniRule"/>
</dbReference>
<dbReference type="EC" id="7.1.1.-" evidence="1"/>
<keyword evidence="1" id="KW-1133">Transmembrane helix</keyword>
<accession>A0AAC9PQ38</accession>
<dbReference type="GO" id="GO:0005886">
    <property type="term" value="C:plasma membrane"/>
    <property type="evidence" value="ECO:0007669"/>
    <property type="project" value="UniProtKB-SubCell"/>
</dbReference>
<feature type="transmembrane region" description="Helical" evidence="1">
    <location>
        <begin position="126"/>
        <end position="144"/>
    </location>
</feature>